<protein>
    <submittedName>
        <fullName evidence="2">Unannotated protein</fullName>
    </submittedName>
</protein>
<dbReference type="EMBL" id="CAFBMC010000149">
    <property type="protein sequence ID" value="CAB4913052.1"/>
    <property type="molecule type" value="Genomic_DNA"/>
</dbReference>
<reference evidence="2" key="1">
    <citation type="submission" date="2020-05" db="EMBL/GenBank/DDBJ databases">
        <authorList>
            <person name="Chiriac C."/>
            <person name="Salcher M."/>
            <person name="Ghai R."/>
            <person name="Kavagutti S V."/>
        </authorList>
    </citation>
    <scope>NUCLEOTIDE SEQUENCE</scope>
</reference>
<gene>
    <name evidence="2" type="ORF">UFOPK3495_01707</name>
</gene>
<evidence type="ECO:0000259" key="1">
    <source>
        <dbReference type="Pfam" id="PF13649"/>
    </source>
</evidence>
<dbReference type="Pfam" id="PF13649">
    <property type="entry name" value="Methyltransf_25"/>
    <property type="match status" value="1"/>
</dbReference>
<feature type="domain" description="Methyltransferase" evidence="1">
    <location>
        <begin position="41"/>
        <end position="146"/>
    </location>
</feature>
<dbReference type="Gene3D" id="3.40.50.150">
    <property type="entry name" value="Vaccinia Virus protein VP39"/>
    <property type="match status" value="1"/>
</dbReference>
<dbReference type="SUPFAM" id="SSF53335">
    <property type="entry name" value="S-adenosyl-L-methionine-dependent methyltransferases"/>
    <property type="match status" value="1"/>
</dbReference>
<dbReference type="InterPro" id="IPR029063">
    <property type="entry name" value="SAM-dependent_MTases_sf"/>
</dbReference>
<dbReference type="CDD" id="cd02440">
    <property type="entry name" value="AdoMet_MTases"/>
    <property type="match status" value="1"/>
</dbReference>
<accession>A0A6J7GZ87</accession>
<dbReference type="InterPro" id="IPR041698">
    <property type="entry name" value="Methyltransf_25"/>
</dbReference>
<sequence length="218" mass="23575">MATPDLQAWNTRFAQDAYIFGTEPNAFLVRSASHLQAGGRVLAVADGEGRNGVWLAQQGFAVHAVDGSKVAVAKSMALAKERGVSAVYSADALVPGSIFHECADTDAWVWPTQAFDAVVGIFIQFTKPAAREAMFGKMIQALKPDGVLLLEGYHLRQPEYGTGGPTALDQLYDIDLLAAAFESLERLELREYDQEVDEGDGHRGMSALVDFIGRARIS</sequence>
<name>A0A6J7GZ87_9ZZZZ</name>
<dbReference type="AlphaFoldDB" id="A0A6J7GZ87"/>
<organism evidence="2">
    <name type="scientific">freshwater metagenome</name>
    <dbReference type="NCBI Taxonomy" id="449393"/>
    <lineage>
        <taxon>unclassified sequences</taxon>
        <taxon>metagenomes</taxon>
        <taxon>ecological metagenomes</taxon>
    </lineage>
</organism>
<evidence type="ECO:0000313" key="2">
    <source>
        <dbReference type="EMBL" id="CAB4913052.1"/>
    </source>
</evidence>
<proteinExistence type="predicted"/>